<dbReference type="Pfam" id="PF11951">
    <property type="entry name" value="Fungal_trans_2"/>
    <property type="match status" value="1"/>
</dbReference>
<organism evidence="2 3">
    <name type="scientific">Coniosporium apollinis</name>
    <dbReference type="NCBI Taxonomy" id="61459"/>
    <lineage>
        <taxon>Eukaryota</taxon>
        <taxon>Fungi</taxon>
        <taxon>Dikarya</taxon>
        <taxon>Ascomycota</taxon>
        <taxon>Pezizomycotina</taxon>
        <taxon>Dothideomycetes</taxon>
        <taxon>Dothideomycetes incertae sedis</taxon>
        <taxon>Coniosporium</taxon>
    </lineage>
</organism>
<feature type="region of interest" description="Disordered" evidence="1">
    <location>
        <begin position="26"/>
        <end position="88"/>
    </location>
</feature>
<evidence type="ECO:0000313" key="3">
    <source>
        <dbReference type="Proteomes" id="UP001172684"/>
    </source>
</evidence>
<feature type="region of interest" description="Disordered" evidence="1">
    <location>
        <begin position="546"/>
        <end position="569"/>
    </location>
</feature>
<keyword evidence="3" id="KW-1185">Reference proteome</keyword>
<sequence>MAPEPRTVAQQPVVFDFINIVSPADSRLSKHQRLVRSRAALKPTLAKQPRGKRKSKQAGAPVSSSSSSSSNTTTPGPESSSKLVSKHPARVTQLALQNRALGQGRVDPFRTYPVAWQPFMPALIDHHLTHLAPDIRDVDQLAQFGAMGMDQEYVRTLRDRWWPLSMTSPPLFLVEILFAASHSASMGKVLIGPAQLLQLKGQTIQAINSSLQARSESLTPATIGAVISMAGYEILFGDLLTNHVHMIGLQAMVAMRGGVDCLGLEGFVKKMLTWLDSLQQLLTGRTAYFPQLSSSQSVPDNGQSPSPTIPANHLSMLTSKYLLSSEMADLIPRLKNLIKSLEAQPANKAARSGQPYLVEELSSIRSLLQIRSLQPQDLRAEFPDNHERVKFIFNECLRLGSLSVVEALLKTFRAADNLYDREASNFIESILQLDLEAVTGIGIKHLVVWALLVSAPLKNNAVDYKRTALLATLFHELSISEWQQVEAVLVEFPFSTYLKPECFQIFQRVAFFKANTLANSISPASSTSKQGSNYFLPTPSNTAADSTSCLGGSSKNTPAGSPNARSSASSAILTPLSAAGVYGTLPP</sequence>
<accession>A0ABQ9NMG3</accession>
<proteinExistence type="predicted"/>
<evidence type="ECO:0000256" key="1">
    <source>
        <dbReference type="SAM" id="MobiDB-lite"/>
    </source>
</evidence>
<reference evidence="2" key="1">
    <citation type="submission" date="2022-10" db="EMBL/GenBank/DDBJ databases">
        <title>Culturing micro-colonial fungi from biological soil crusts in the Mojave desert and describing Neophaeococcomyces mojavensis, and introducing the new genera and species Taxawa tesnikishii.</title>
        <authorList>
            <person name="Kurbessoian T."/>
            <person name="Stajich J.E."/>
        </authorList>
    </citation>
    <scope>NUCLEOTIDE SEQUENCE</scope>
    <source>
        <strain evidence="2">TK_1</strain>
    </source>
</reference>
<dbReference type="PANTHER" id="PTHR37540:SF5">
    <property type="entry name" value="TRANSCRIPTION FACTOR DOMAIN-CONTAINING PROTEIN"/>
    <property type="match status" value="1"/>
</dbReference>
<dbReference type="InterPro" id="IPR021858">
    <property type="entry name" value="Fun_TF"/>
</dbReference>
<comment type="caution">
    <text evidence="2">The sequence shown here is derived from an EMBL/GenBank/DDBJ whole genome shotgun (WGS) entry which is preliminary data.</text>
</comment>
<evidence type="ECO:0000313" key="2">
    <source>
        <dbReference type="EMBL" id="KAJ9659983.1"/>
    </source>
</evidence>
<name>A0ABQ9NMG3_9PEZI</name>
<feature type="compositionally biased region" description="Low complexity" evidence="1">
    <location>
        <begin position="61"/>
        <end position="81"/>
    </location>
</feature>
<protein>
    <submittedName>
        <fullName evidence="2">Uncharacterized protein</fullName>
    </submittedName>
</protein>
<dbReference type="EMBL" id="JAPDRL010000070">
    <property type="protein sequence ID" value="KAJ9659983.1"/>
    <property type="molecule type" value="Genomic_DNA"/>
</dbReference>
<dbReference type="PANTHER" id="PTHR37540">
    <property type="entry name" value="TRANSCRIPTION FACTOR (ACR-2), PUTATIVE-RELATED-RELATED"/>
    <property type="match status" value="1"/>
</dbReference>
<gene>
    <name evidence="2" type="ORF">H2201_007088</name>
</gene>
<dbReference type="Proteomes" id="UP001172684">
    <property type="component" value="Unassembled WGS sequence"/>
</dbReference>